<feature type="compositionally biased region" description="Basic and acidic residues" evidence="1">
    <location>
        <begin position="36"/>
        <end position="49"/>
    </location>
</feature>
<dbReference type="EMBL" id="AAWL01000009">
    <property type="protein sequence ID" value="EAX47550.1"/>
    <property type="molecule type" value="Genomic_DNA"/>
</dbReference>
<proteinExistence type="predicted"/>
<feature type="region of interest" description="Disordered" evidence="1">
    <location>
        <begin position="36"/>
        <end position="89"/>
    </location>
</feature>
<sequence>MSEVKNAAGASVPMETVEGIDQDIIKEVLADEGVKLETETAKSEPKQQEQKTAQQDDDWPEDDEKPVQQQTGKPPKGYVPLQALHEEREARKMLQQQMMMLQQQLMQMQEKVAQPAKQQQEEDPLAALVRQQLESALPQYLKPVSEVQQLIKQMQEEQAIRQRVIQSEANARAKYPDYDEVVEPVRQRVMSDPDFAKLILQMPDPAEFAYLFALGQQAQAQRLQQGKAKVQKLEQAAAMPRSMQIKGGAGPAEYESIDDLIENFDKLTPAQQQKLLKLTNKIAGG</sequence>
<evidence type="ECO:0000313" key="3">
    <source>
        <dbReference type="Proteomes" id="UP000005139"/>
    </source>
</evidence>
<keyword evidence="3" id="KW-1185">Reference proteome</keyword>
<reference evidence="2 3" key="1">
    <citation type="submission" date="2007-01" db="EMBL/GenBank/DDBJ databases">
        <title>Annotation of the draft genome assembly of Thermosinus carboxydivorans Nor1.</title>
        <authorList>
            <consortium name="US DOE Joint Genome Institute (JGI-ORNL)"/>
            <person name="Larimer F."/>
            <person name="Land M."/>
            <person name="Hauser L."/>
        </authorList>
    </citation>
    <scope>NUCLEOTIDE SEQUENCE [LARGE SCALE GENOMIC DNA]</scope>
    <source>
        <strain evidence="2 3">Nor1</strain>
    </source>
</reference>
<name>A1HR52_9FIRM</name>
<dbReference type="Proteomes" id="UP000005139">
    <property type="component" value="Unassembled WGS sequence"/>
</dbReference>
<gene>
    <name evidence="2" type="ORF">TcarDRAFT_1285</name>
</gene>
<accession>A1HR52</accession>
<organism evidence="2 3">
    <name type="scientific">Thermosinus carboxydivorans Nor1</name>
    <dbReference type="NCBI Taxonomy" id="401526"/>
    <lineage>
        <taxon>Bacteria</taxon>
        <taxon>Bacillati</taxon>
        <taxon>Bacillota</taxon>
        <taxon>Negativicutes</taxon>
        <taxon>Selenomonadales</taxon>
        <taxon>Sporomusaceae</taxon>
        <taxon>Thermosinus</taxon>
    </lineage>
</organism>
<reference evidence="2 3" key="2">
    <citation type="submission" date="2007-01" db="EMBL/GenBank/DDBJ databases">
        <title>Sequencing of the draft genome and assembly of Thermosinus carboxydivorans Nor1.</title>
        <authorList>
            <consortium name="US DOE Joint Genome Institute (JGI-PGF)"/>
            <person name="Copeland A."/>
            <person name="Lucas S."/>
            <person name="Lapidus A."/>
            <person name="Barry K."/>
            <person name="Glavina del Rio T."/>
            <person name="Dalin E."/>
            <person name="Tice H."/>
            <person name="Bruce D."/>
            <person name="Pitluck S."/>
            <person name="Richardson P."/>
        </authorList>
    </citation>
    <scope>NUCLEOTIDE SEQUENCE [LARGE SCALE GENOMIC DNA]</scope>
    <source>
        <strain evidence="2 3">Nor1</strain>
    </source>
</reference>
<dbReference type="AlphaFoldDB" id="A1HR52"/>
<feature type="region of interest" description="Disordered" evidence="1">
    <location>
        <begin position="1"/>
        <end position="22"/>
    </location>
</feature>
<evidence type="ECO:0000313" key="2">
    <source>
        <dbReference type="EMBL" id="EAX47550.1"/>
    </source>
</evidence>
<protein>
    <submittedName>
        <fullName evidence="2">Uncharacterized protein</fullName>
    </submittedName>
</protein>
<evidence type="ECO:0000256" key="1">
    <source>
        <dbReference type="SAM" id="MobiDB-lite"/>
    </source>
</evidence>
<comment type="caution">
    <text evidence="2">The sequence shown here is derived from an EMBL/GenBank/DDBJ whole genome shotgun (WGS) entry which is preliminary data.</text>
</comment>
<feature type="compositionally biased region" description="Acidic residues" evidence="1">
    <location>
        <begin position="55"/>
        <end position="64"/>
    </location>
</feature>
<dbReference type="RefSeq" id="WP_007289501.1">
    <property type="nucleotide sequence ID" value="NZ_AAWL01000009.1"/>
</dbReference>